<name>A0ABX2N0D7_9SPHN</name>
<dbReference type="SUPFAM" id="SSF51556">
    <property type="entry name" value="Metallo-dependent hydrolases"/>
    <property type="match status" value="1"/>
</dbReference>
<protein>
    <submittedName>
        <fullName evidence="3">Amidohydrolase</fullName>
    </submittedName>
</protein>
<dbReference type="CDD" id="cd01300">
    <property type="entry name" value="YtcJ_like"/>
    <property type="match status" value="1"/>
</dbReference>
<dbReference type="PANTHER" id="PTHR22642">
    <property type="entry name" value="IMIDAZOLONEPROPIONASE"/>
    <property type="match status" value="1"/>
</dbReference>
<dbReference type="Pfam" id="PF07969">
    <property type="entry name" value="Amidohydro_3"/>
    <property type="match status" value="1"/>
</dbReference>
<proteinExistence type="predicted"/>
<feature type="chain" id="PRO_5045657914" evidence="1">
    <location>
        <begin position="29"/>
        <end position="557"/>
    </location>
</feature>
<dbReference type="Gene3D" id="2.30.40.10">
    <property type="entry name" value="Urease, subunit C, domain 1"/>
    <property type="match status" value="1"/>
</dbReference>
<dbReference type="PANTHER" id="PTHR22642:SF2">
    <property type="entry name" value="PROTEIN LONG AFTER FAR-RED 3"/>
    <property type="match status" value="1"/>
</dbReference>
<dbReference type="InterPro" id="IPR013108">
    <property type="entry name" value="Amidohydro_3"/>
</dbReference>
<evidence type="ECO:0000259" key="2">
    <source>
        <dbReference type="Pfam" id="PF07969"/>
    </source>
</evidence>
<organism evidence="3 4">
    <name type="scientific">Parasphingorhabdus flavimaris</name>
    <dbReference type="NCBI Taxonomy" id="266812"/>
    <lineage>
        <taxon>Bacteria</taxon>
        <taxon>Pseudomonadati</taxon>
        <taxon>Pseudomonadota</taxon>
        <taxon>Alphaproteobacteria</taxon>
        <taxon>Sphingomonadales</taxon>
        <taxon>Sphingomonadaceae</taxon>
        <taxon>Parasphingorhabdus</taxon>
    </lineage>
</organism>
<evidence type="ECO:0000256" key="1">
    <source>
        <dbReference type="SAM" id="SignalP"/>
    </source>
</evidence>
<feature type="signal peptide" evidence="1">
    <location>
        <begin position="1"/>
        <end position="28"/>
    </location>
</feature>
<reference evidence="3 4" key="1">
    <citation type="submission" date="2020-06" db="EMBL/GenBank/DDBJ databases">
        <authorList>
            <person name="Kim S.-J."/>
            <person name="Park S.-J."/>
        </authorList>
    </citation>
    <scope>NUCLEOTIDE SEQUENCE [LARGE SCALE GENOMIC DNA]</scope>
    <source>
        <strain evidence="3 4">SW-151</strain>
    </source>
</reference>
<comment type="caution">
    <text evidence="3">The sequence shown here is derived from an EMBL/GenBank/DDBJ whole genome shotgun (WGS) entry which is preliminary data.</text>
</comment>
<dbReference type="InterPro" id="IPR011059">
    <property type="entry name" value="Metal-dep_hydrolase_composite"/>
</dbReference>
<dbReference type="Proteomes" id="UP000652427">
    <property type="component" value="Unassembled WGS sequence"/>
</dbReference>
<dbReference type="InterPro" id="IPR032466">
    <property type="entry name" value="Metal_Hydrolase"/>
</dbReference>
<dbReference type="SUPFAM" id="SSF51338">
    <property type="entry name" value="Composite domain of metallo-dependent hydrolases"/>
    <property type="match status" value="1"/>
</dbReference>
<dbReference type="RefSeq" id="WP_176278642.1">
    <property type="nucleotide sequence ID" value="NZ_JABWMH010000001.1"/>
</dbReference>
<sequence length="557" mass="59508">MDGWLKNCGTALGAMAAAVFLTPAPALADSLIENVNGMTLDSEGKVIRFAAMVIDDDGKVKQLLDRRDKRPREVDFQFDGKGQTVIPGFFDAHGHVMGMGFGALTLDLSDTSSLAEALAKISQYAADNPGRQWIIGNGWNQEAWGLGRFPTAAELDAVVADRPVFLSRVDGHAVWVNGAAMAAAGISSATKSPGGGSIEKSGGKPTGIFVDTAMDLFDAAIPAPKPVDRDVALSKAQDILLASGVTSIADMGTTMQDWQSFRRAGDKGRLKVRIISYAAEIENMIAIAGPGPSPWLYDDHLRLAGVKLYIDGALGSRGALLKKPYADKAGESGLAMLSSAQLKNKMSRAAMDGFQTAVHAIGDQANDDILSAIEELRYTYKGDRRWRVEHAQIVDPADIGRFAATGTIASMQPVHQTSDRLMAEARLGTDRLVGAYAWQSLLASGAKLAFGTDVPVESPNPFAGLAAAMTREDAAGQPFGGWMPKEKLSREQAWNAYTNGAAYAAFAEDRLGSLQPGRRADFLIIDQDILLATPEQIRNAQVLQTWIAGRPAFVRSR</sequence>
<gene>
    <name evidence="3" type="ORF">HUO14_04470</name>
</gene>
<evidence type="ECO:0000313" key="4">
    <source>
        <dbReference type="Proteomes" id="UP000652427"/>
    </source>
</evidence>
<keyword evidence="4" id="KW-1185">Reference proteome</keyword>
<dbReference type="InterPro" id="IPR033932">
    <property type="entry name" value="YtcJ-like"/>
</dbReference>
<feature type="domain" description="Amidohydrolase 3" evidence="2">
    <location>
        <begin position="79"/>
        <end position="552"/>
    </location>
</feature>
<accession>A0ABX2N0D7</accession>
<dbReference type="Gene3D" id="3.20.20.140">
    <property type="entry name" value="Metal-dependent hydrolases"/>
    <property type="match status" value="1"/>
</dbReference>
<keyword evidence="1" id="KW-0732">Signal</keyword>
<evidence type="ECO:0000313" key="3">
    <source>
        <dbReference type="EMBL" id="NVD27165.1"/>
    </source>
</evidence>
<dbReference type="EMBL" id="JABWMH010000001">
    <property type="protein sequence ID" value="NVD27165.1"/>
    <property type="molecule type" value="Genomic_DNA"/>
</dbReference>
<dbReference type="Gene3D" id="3.10.310.70">
    <property type="match status" value="1"/>
</dbReference>